<evidence type="ECO:0000259" key="3">
    <source>
        <dbReference type="PROSITE" id="PS50125"/>
    </source>
</evidence>
<evidence type="ECO:0000313" key="4">
    <source>
        <dbReference type="EMBL" id="KRQ01030.1"/>
    </source>
</evidence>
<keyword evidence="5" id="KW-1185">Reference proteome</keyword>
<dbReference type="AlphaFoldDB" id="A0A0R3CTE3"/>
<dbReference type="SUPFAM" id="SSF48452">
    <property type="entry name" value="TPR-like"/>
    <property type="match status" value="1"/>
</dbReference>
<keyword evidence="1" id="KW-0677">Repeat</keyword>
<dbReference type="PROSITE" id="PS50125">
    <property type="entry name" value="GUANYLATE_CYCLASE_2"/>
    <property type="match status" value="1"/>
</dbReference>
<proteinExistence type="predicted"/>
<dbReference type="InterPro" id="IPR011990">
    <property type="entry name" value="TPR-like_helical_dom_sf"/>
</dbReference>
<dbReference type="InterPro" id="IPR001054">
    <property type="entry name" value="A/G_cyclase"/>
</dbReference>
<reference evidence="4 5" key="1">
    <citation type="submission" date="2015-09" db="EMBL/GenBank/DDBJ databases">
        <title>Draft Genome Sequence of Bradyrhizobium manausense Strain BR 3351T, a Novel Symbiotic Nitrogen-Fixing Alphaproteobacterium Isolated from Brazilian Amazon Rain Forest.</title>
        <authorList>
            <person name="De Araujo J.L."/>
            <person name="Zilli J.E."/>
        </authorList>
    </citation>
    <scope>NUCLEOTIDE SEQUENCE [LARGE SCALE GENOMIC DNA]</scope>
    <source>
        <strain evidence="4 5">BR3351</strain>
    </source>
</reference>
<dbReference type="InterPro" id="IPR052346">
    <property type="entry name" value="O-mannosyl-transferase_TMTC"/>
</dbReference>
<dbReference type="Gene3D" id="3.30.70.1230">
    <property type="entry name" value="Nucleotide cyclase"/>
    <property type="match status" value="1"/>
</dbReference>
<evidence type="ECO:0000256" key="1">
    <source>
        <dbReference type="ARBA" id="ARBA00022737"/>
    </source>
</evidence>
<accession>A0A0R3CTE3</accession>
<dbReference type="Gene3D" id="1.25.40.10">
    <property type="entry name" value="Tetratricopeptide repeat domain"/>
    <property type="match status" value="1"/>
</dbReference>
<gene>
    <name evidence="4" type="ORF">AOQ71_39305</name>
</gene>
<dbReference type="InterPro" id="IPR029787">
    <property type="entry name" value="Nucleotide_cyclase"/>
</dbReference>
<dbReference type="STRING" id="989370.AOQ71_39305"/>
<dbReference type="SUPFAM" id="SSF55073">
    <property type="entry name" value="Nucleotide cyclase"/>
    <property type="match status" value="1"/>
</dbReference>
<evidence type="ECO:0000313" key="5">
    <source>
        <dbReference type="Proteomes" id="UP000051936"/>
    </source>
</evidence>
<evidence type="ECO:0000256" key="2">
    <source>
        <dbReference type="ARBA" id="ARBA00022803"/>
    </source>
</evidence>
<dbReference type="GO" id="GO:0009190">
    <property type="term" value="P:cyclic nucleotide biosynthetic process"/>
    <property type="evidence" value="ECO:0007669"/>
    <property type="project" value="InterPro"/>
</dbReference>
<protein>
    <recommendedName>
        <fullName evidence="3">Guanylate cyclase domain-containing protein</fullName>
    </recommendedName>
</protein>
<dbReference type="GO" id="GO:0004016">
    <property type="term" value="F:adenylate cyclase activity"/>
    <property type="evidence" value="ECO:0007669"/>
    <property type="project" value="UniProtKB-ARBA"/>
</dbReference>
<sequence>MGINLTEVIVEANDIFGDGVNLAARLQASAEPGGILLTAAVAEHVRTEKQLSLTDLGELKLKNMNRLVRAFGIAAAGRVQSPVAKLTALPDDRPSLIVLPFQLEPNSAEDAWFAEGIIEGIIHILSGIENLFVISRGTSLAYAGMAVDPRAVGRQLGVRYALSGVVQRAKGRLRVFTELSDASTGRLVRSDRRDGMLGDMFEMQDRIASEVVTAIAPAVRGRELARAMRKPPDSLTAYDLLLRALDLLYRLQPETFDRARGFLQQAMADDPGYGPAYSHAATWHMFRIGQGWSTNSAVDAEEARRCAAAALERDPNDPVALAIHGQMLSFTQRDYATALNFLDRAIAASPSCHMAWTLSSTTAGWIADGKRAVEHATRAMQLSPLDPFAFFTEHMLSQGHYINGDYQQAIAWGQRAVAHNSMLTSNLRTLAAALVAYGDLDAAREIARRILALDPNFSLMTFAARSPMSAKVLESHVPRLRAAGLPD</sequence>
<dbReference type="PANTHER" id="PTHR44227:SF3">
    <property type="entry name" value="PROTEIN O-MANNOSYL-TRANSFERASE TMTC4"/>
    <property type="match status" value="1"/>
</dbReference>
<dbReference type="PANTHER" id="PTHR44227">
    <property type="match status" value="1"/>
</dbReference>
<comment type="caution">
    <text evidence="4">The sequence shown here is derived from an EMBL/GenBank/DDBJ whole genome shotgun (WGS) entry which is preliminary data.</text>
</comment>
<keyword evidence="2" id="KW-0802">TPR repeat</keyword>
<organism evidence="4 5">
    <name type="scientific">Bradyrhizobium manausense</name>
    <dbReference type="NCBI Taxonomy" id="989370"/>
    <lineage>
        <taxon>Bacteria</taxon>
        <taxon>Pseudomonadati</taxon>
        <taxon>Pseudomonadota</taxon>
        <taxon>Alphaproteobacteria</taxon>
        <taxon>Hyphomicrobiales</taxon>
        <taxon>Nitrobacteraceae</taxon>
        <taxon>Bradyrhizobium</taxon>
    </lineage>
</organism>
<feature type="domain" description="Guanylate cyclase" evidence="3">
    <location>
        <begin position="1"/>
        <end position="27"/>
    </location>
</feature>
<dbReference type="GO" id="GO:0035556">
    <property type="term" value="P:intracellular signal transduction"/>
    <property type="evidence" value="ECO:0007669"/>
    <property type="project" value="InterPro"/>
</dbReference>
<dbReference type="Proteomes" id="UP000051936">
    <property type="component" value="Unassembled WGS sequence"/>
</dbReference>
<name>A0A0R3CTE3_9BRAD</name>
<dbReference type="EMBL" id="LJYG01000112">
    <property type="protein sequence ID" value="KRQ01030.1"/>
    <property type="molecule type" value="Genomic_DNA"/>
</dbReference>